<name>A0A1I8FRC0_9PLAT</name>
<proteinExistence type="predicted"/>
<keyword evidence="2" id="KW-1185">Reference proteome</keyword>
<feature type="signal peptide" evidence="1">
    <location>
        <begin position="1"/>
        <end position="27"/>
    </location>
</feature>
<sequence length="92" mass="10081">MPAAQSTQLFSAVALLALTLFSPPATRRRRPRCRVSASRSCSKLQSSWTSWIMRGFEDSRSHAAGQARPEWPSAAAPLMQPKVLAKLARTQG</sequence>
<dbReference type="AlphaFoldDB" id="A0A1I8FRC0"/>
<accession>A0A1I8FRC0</accession>
<dbReference type="WBParaSite" id="maker-unitig_44215-snap-gene-0.1-mRNA-1">
    <property type="protein sequence ID" value="maker-unitig_44215-snap-gene-0.1-mRNA-1"/>
    <property type="gene ID" value="maker-unitig_44215-snap-gene-0.1"/>
</dbReference>
<reference evidence="3" key="1">
    <citation type="submission" date="2016-11" db="UniProtKB">
        <authorList>
            <consortium name="WormBaseParasite"/>
        </authorList>
    </citation>
    <scope>IDENTIFICATION</scope>
</reference>
<protein>
    <submittedName>
        <fullName evidence="3">Secreted protein</fullName>
    </submittedName>
</protein>
<evidence type="ECO:0000313" key="2">
    <source>
        <dbReference type="Proteomes" id="UP000095280"/>
    </source>
</evidence>
<organism evidence="2 3">
    <name type="scientific">Macrostomum lignano</name>
    <dbReference type="NCBI Taxonomy" id="282301"/>
    <lineage>
        <taxon>Eukaryota</taxon>
        <taxon>Metazoa</taxon>
        <taxon>Spiralia</taxon>
        <taxon>Lophotrochozoa</taxon>
        <taxon>Platyhelminthes</taxon>
        <taxon>Rhabditophora</taxon>
        <taxon>Macrostomorpha</taxon>
        <taxon>Macrostomida</taxon>
        <taxon>Macrostomidae</taxon>
        <taxon>Macrostomum</taxon>
    </lineage>
</organism>
<evidence type="ECO:0000256" key="1">
    <source>
        <dbReference type="SAM" id="SignalP"/>
    </source>
</evidence>
<evidence type="ECO:0000313" key="3">
    <source>
        <dbReference type="WBParaSite" id="maker-unitig_44215-snap-gene-0.1-mRNA-1"/>
    </source>
</evidence>
<feature type="chain" id="PRO_5009318789" evidence="1">
    <location>
        <begin position="28"/>
        <end position="92"/>
    </location>
</feature>
<dbReference type="Proteomes" id="UP000095280">
    <property type="component" value="Unplaced"/>
</dbReference>
<keyword evidence="1" id="KW-0732">Signal</keyword>